<organism evidence="3 4">
    <name type="scientific">Streptomyces pini</name>
    <dbReference type="NCBI Taxonomy" id="1520580"/>
    <lineage>
        <taxon>Bacteria</taxon>
        <taxon>Bacillati</taxon>
        <taxon>Actinomycetota</taxon>
        <taxon>Actinomycetes</taxon>
        <taxon>Kitasatosporales</taxon>
        <taxon>Streptomycetaceae</taxon>
        <taxon>Streptomyces</taxon>
    </lineage>
</organism>
<proteinExistence type="predicted"/>
<dbReference type="AlphaFoldDB" id="A0A1I4D0U9"/>
<dbReference type="Proteomes" id="UP000198928">
    <property type="component" value="Unassembled WGS sequence"/>
</dbReference>
<evidence type="ECO:0000313" key="3">
    <source>
        <dbReference type="EMBL" id="SFK86490.1"/>
    </source>
</evidence>
<accession>A0A1I4D0U9</accession>
<dbReference type="PANTHER" id="PTHR48051:SF54">
    <property type="entry name" value="LEUCINE-RICH REPEAT-CONTAINING PROTEIN"/>
    <property type="match status" value="1"/>
</dbReference>
<dbReference type="SUPFAM" id="SSF52058">
    <property type="entry name" value="L domain-like"/>
    <property type="match status" value="1"/>
</dbReference>
<keyword evidence="2" id="KW-0677">Repeat</keyword>
<protein>
    <submittedName>
        <fullName evidence="3">Leucine Rich Repeat</fullName>
    </submittedName>
</protein>
<dbReference type="EMBL" id="FOSG01000009">
    <property type="protein sequence ID" value="SFK86490.1"/>
    <property type="molecule type" value="Genomic_DNA"/>
</dbReference>
<sequence length="99" mass="11043">MLILADNALTDLPPRIGRLRRLRTLDLGHNALTSPPEEVGELTGLDGCLHLHDNRLRTVPPWLGRELPALEKLDLRWNGTVVDPGLVGELERRGCVVLR</sequence>
<gene>
    <name evidence="3" type="ORF">SAMN05192584_109208</name>
</gene>
<keyword evidence="4" id="KW-1185">Reference proteome</keyword>
<keyword evidence="1" id="KW-0433">Leucine-rich repeat</keyword>
<dbReference type="RefSeq" id="WP_245793639.1">
    <property type="nucleotide sequence ID" value="NZ_FOSG01000009.1"/>
</dbReference>
<dbReference type="InterPro" id="IPR050216">
    <property type="entry name" value="LRR_domain-containing"/>
</dbReference>
<dbReference type="PROSITE" id="PS51450">
    <property type="entry name" value="LRR"/>
    <property type="match status" value="1"/>
</dbReference>
<evidence type="ECO:0000256" key="1">
    <source>
        <dbReference type="ARBA" id="ARBA00022614"/>
    </source>
</evidence>
<name>A0A1I4D0U9_9ACTN</name>
<evidence type="ECO:0000313" key="4">
    <source>
        <dbReference type="Proteomes" id="UP000198928"/>
    </source>
</evidence>
<reference evidence="4" key="1">
    <citation type="submission" date="2016-10" db="EMBL/GenBank/DDBJ databases">
        <authorList>
            <person name="Varghese N."/>
            <person name="Submissions S."/>
        </authorList>
    </citation>
    <scope>NUCLEOTIDE SEQUENCE [LARGE SCALE GENOMIC DNA]</scope>
    <source>
        <strain evidence="4">PL19</strain>
    </source>
</reference>
<dbReference type="GO" id="GO:0005737">
    <property type="term" value="C:cytoplasm"/>
    <property type="evidence" value="ECO:0007669"/>
    <property type="project" value="TreeGrafter"/>
</dbReference>
<dbReference type="InterPro" id="IPR032675">
    <property type="entry name" value="LRR_dom_sf"/>
</dbReference>
<dbReference type="Gene3D" id="3.80.10.10">
    <property type="entry name" value="Ribonuclease Inhibitor"/>
    <property type="match status" value="1"/>
</dbReference>
<evidence type="ECO:0000256" key="2">
    <source>
        <dbReference type="ARBA" id="ARBA00022737"/>
    </source>
</evidence>
<dbReference type="InterPro" id="IPR001611">
    <property type="entry name" value="Leu-rich_rpt"/>
</dbReference>
<dbReference type="Pfam" id="PF00560">
    <property type="entry name" value="LRR_1"/>
    <property type="match status" value="1"/>
</dbReference>
<dbReference type="PANTHER" id="PTHR48051">
    <property type="match status" value="1"/>
</dbReference>